<evidence type="ECO:0000313" key="2">
    <source>
        <dbReference type="Proteomes" id="UP000634139"/>
    </source>
</evidence>
<protein>
    <recommendedName>
        <fullName evidence="3">2'-5' RNA ligase family protein</fullName>
    </recommendedName>
</protein>
<proteinExistence type="predicted"/>
<dbReference type="Pfam" id="PF13563">
    <property type="entry name" value="2_5_RNA_ligase2"/>
    <property type="match status" value="1"/>
</dbReference>
<reference evidence="1" key="1">
    <citation type="journal article" date="2014" name="Int. J. Syst. Evol. Microbiol.">
        <title>Complete genome sequence of Corynebacterium casei LMG S-19264T (=DSM 44701T), isolated from a smear-ripened cheese.</title>
        <authorList>
            <consortium name="US DOE Joint Genome Institute (JGI-PGF)"/>
            <person name="Walter F."/>
            <person name="Albersmeier A."/>
            <person name="Kalinowski J."/>
            <person name="Ruckert C."/>
        </authorList>
    </citation>
    <scope>NUCLEOTIDE SEQUENCE</scope>
    <source>
        <strain evidence="1">KCTC 32422</strain>
    </source>
</reference>
<keyword evidence="2" id="KW-1185">Reference proteome</keyword>
<name>A0A918RBD0_9SPHN</name>
<dbReference type="Proteomes" id="UP000634139">
    <property type="component" value="Unassembled WGS sequence"/>
</dbReference>
<dbReference type="EMBL" id="BMZD01000002">
    <property type="protein sequence ID" value="GGZ90614.1"/>
    <property type="molecule type" value="Genomic_DNA"/>
</dbReference>
<evidence type="ECO:0008006" key="3">
    <source>
        <dbReference type="Google" id="ProtNLM"/>
    </source>
</evidence>
<gene>
    <name evidence="1" type="ORF">GCM10011617_06980</name>
</gene>
<comment type="caution">
    <text evidence="1">The sequence shown here is derived from an EMBL/GenBank/DDBJ whole genome shotgun (WGS) entry which is preliminary data.</text>
</comment>
<dbReference type="InterPro" id="IPR009097">
    <property type="entry name" value="Cyclic_Pdiesterase"/>
</dbReference>
<dbReference type="Gene3D" id="3.90.1140.10">
    <property type="entry name" value="Cyclic phosphodiesterase"/>
    <property type="match status" value="1"/>
</dbReference>
<organism evidence="1 2">
    <name type="scientific">Novosphingobium arvoryzae</name>
    <dbReference type="NCBI Taxonomy" id="1256514"/>
    <lineage>
        <taxon>Bacteria</taxon>
        <taxon>Pseudomonadati</taxon>
        <taxon>Pseudomonadota</taxon>
        <taxon>Alphaproteobacteria</taxon>
        <taxon>Sphingomonadales</taxon>
        <taxon>Sphingomonadaceae</taxon>
        <taxon>Novosphingobium</taxon>
    </lineage>
</organism>
<dbReference type="SUPFAM" id="SSF55144">
    <property type="entry name" value="LigT-like"/>
    <property type="match status" value="1"/>
</dbReference>
<evidence type="ECO:0000313" key="1">
    <source>
        <dbReference type="EMBL" id="GGZ90614.1"/>
    </source>
</evidence>
<dbReference type="AlphaFoldDB" id="A0A918RBD0"/>
<sequence>MASQPFIVTAELPPDLFKWADALRRTHFPPERNWLQAHVTLFHSFAPSLRRELPALLARIAAEHAAPSARIDGLMDLGQGAALAIASPPMLAIRERIAEHFHGALTAQDQHPPRLHITIQNKVTREAARALQAELGRALESRRFRFTGLGLHHYCNPHWQAQGTWRFRGKEGG</sequence>
<dbReference type="RefSeq" id="WP_189539052.1">
    <property type="nucleotide sequence ID" value="NZ_BMZD01000002.1"/>
</dbReference>
<reference evidence="1" key="2">
    <citation type="submission" date="2020-09" db="EMBL/GenBank/DDBJ databases">
        <authorList>
            <person name="Sun Q."/>
            <person name="Kim S."/>
        </authorList>
    </citation>
    <scope>NUCLEOTIDE SEQUENCE</scope>
    <source>
        <strain evidence="1">KCTC 32422</strain>
    </source>
</reference>
<accession>A0A918RBD0</accession>